<gene>
    <name evidence="1" type="ORF">GCWU0000282_003009</name>
</gene>
<dbReference type="eggNOG" id="COG3344">
    <property type="taxonomic scope" value="Bacteria"/>
</dbReference>
<dbReference type="AlphaFoldDB" id="V2Z4N5"/>
<dbReference type="STRING" id="592026.GCWU0000282_003009"/>
<proteinExistence type="predicted"/>
<organism evidence="1 2">
    <name type="scientific">Catonella morbi ATCC 51271</name>
    <dbReference type="NCBI Taxonomy" id="592026"/>
    <lineage>
        <taxon>Bacteria</taxon>
        <taxon>Bacillati</taxon>
        <taxon>Bacillota</taxon>
        <taxon>Clostridia</taxon>
        <taxon>Lachnospirales</taxon>
        <taxon>Lachnospiraceae</taxon>
        <taxon>Catonella</taxon>
    </lineage>
</organism>
<keyword evidence="2" id="KW-1185">Reference proteome</keyword>
<dbReference type="EMBL" id="ACIL03000019">
    <property type="protein sequence ID" value="ESL01890.1"/>
    <property type="molecule type" value="Genomic_DNA"/>
</dbReference>
<evidence type="ECO:0000313" key="1">
    <source>
        <dbReference type="EMBL" id="ESL01890.1"/>
    </source>
</evidence>
<comment type="caution">
    <text evidence="1">The sequence shown here is derived from an EMBL/GenBank/DDBJ whole genome shotgun (WGS) entry which is preliminary data.</text>
</comment>
<sequence>MVENTENSGCLQRDSAEHEGYAKARRSFNLIWKERDSAQPKLLEAILHKDNFNRA</sequence>
<evidence type="ECO:0000313" key="2">
    <source>
        <dbReference type="Proteomes" id="UP000018227"/>
    </source>
</evidence>
<reference evidence="1 2" key="1">
    <citation type="submission" date="2013-06" db="EMBL/GenBank/DDBJ databases">
        <authorList>
            <person name="Weinstock G."/>
            <person name="Sodergren E."/>
            <person name="Clifton S."/>
            <person name="Fulton L."/>
            <person name="Fulton B."/>
            <person name="Courtney L."/>
            <person name="Fronick C."/>
            <person name="Harrison M."/>
            <person name="Strong C."/>
            <person name="Farmer C."/>
            <person name="Delahaunty K."/>
            <person name="Markovic C."/>
            <person name="Hall O."/>
            <person name="Minx P."/>
            <person name="Tomlinson C."/>
            <person name="Mitreva M."/>
            <person name="Nelson J."/>
            <person name="Hou S."/>
            <person name="Wollam A."/>
            <person name="Pepin K.H."/>
            <person name="Johnson M."/>
            <person name="Bhonagiri V."/>
            <person name="Nash W.E."/>
            <person name="Warren W."/>
            <person name="Chinwalla A."/>
            <person name="Mardis E.R."/>
            <person name="Wilson R.K."/>
        </authorList>
    </citation>
    <scope>NUCLEOTIDE SEQUENCE [LARGE SCALE GENOMIC DNA]</scope>
    <source>
        <strain evidence="1 2">ATCC 51271</strain>
    </source>
</reference>
<dbReference type="Proteomes" id="UP000018227">
    <property type="component" value="Unassembled WGS sequence"/>
</dbReference>
<protein>
    <submittedName>
        <fullName evidence="1">Uncharacterized protein</fullName>
    </submittedName>
</protein>
<dbReference type="HOGENOM" id="CLU_3023609_0_0_9"/>
<name>V2Z4N5_9FIRM</name>
<accession>V2Z4N5</accession>